<name>A0A7W7BPN5_9MICO</name>
<dbReference type="PANTHER" id="PTHR30055:SF174">
    <property type="entry name" value="TRANSCRIPTIONAL REGULATORY PROTEIN (PROBABLY TETR-FAMILY)-RELATED"/>
    <property type="match status" value="1"/>
</dbReference>
<dbReference type="InterPro" id="IPR050109">
    <property type="entry name" value="HTH-type_TetR-like_transc_reg"/>
</dbReference>
<dbReference type="GO" id="GO:0003700">
    <property type="term" value="F:DNA-binding transcription factor activity"/>
    <property type="evidence" value="ECO:0007669"/>
    <property type="project" value="TreeGrafter"/>
</dbReference>
<protein>
    <submittedName>
        <fullName evidence="6">AcrR family transcriptional regulator</fullName>
    </submittedName>
</protein>
<feature type="DNA-binding region" description="H-T-H motif" evidence="4">
    <location>
        <begin position="35"/>
        <end position="54"/>
    </location>
</feature>
<dbReference type="PANTHER" id="PTHR30055">
    <property type="entry name" value="HTH-TYPE TRANSCRIPTIONAL REGULATOR RUTR"/>
    <property type="match status" value="1"/>
</dbReference>
<reference evidence="6 7" key="1">
    <citation type="submission" date="2020-08" db="EMBL/GenBank/DDBJ databases">
        <title>Sequencing the genomes of 1000 actinobacteria strains.</title>
        <authorList>
            <person name="Klenk H.-P."/>
        </authorList>
    </citation>
    <scope>NUCLEOTIDE SEQUENCE [LARGE SCALE GENOMIC DNA]</scope>
    <source>
        <strain evidence="6 7">DSM 24947</strain>
    </source>
</reference>
<evidence type="ECO:0000256" key="4">
    <source>
        <dbReference type="PROSITE-ProRule" id="PRU00335"/>
    </source>
</evidence>
<evidence type="ECO:0000313" key="7">
    <source>
        <dbReference type="Proteomes" id="UP000573729"/>
    </source>
</evidence>
<evidence type="ECO:0000256" key="3">
    <source>
        <dbReference type="ARBA" id="ARBA00023163"/>
    </source>
</evidence>
<organism evidence="6 7">
    <name type="scientific">Microbacterium marinum</name>
    <dbReference type="NCBI Taxonomy" id="421115"/>
    <lineage>
        <taxon>Bacteria</taxon>
        <taxon>Bacillati</taxon>
        <taxon>Actinomycetota</taxon>
        <taxon>Actinomycetes</taxon>
        <taxon>Micrococcales</taxon>
        <taxon>Microbacteriaceae</taxon>
        <taxon>Microbacterium</taxon>
    </lineage>
</organism>
<dbReference type="Pfam" id="PF00440">
    <property type="entry name" value="TetR_N"/>
    <property type="match status" value="1"/>
</dbReference>
<dbReference type="InterPro" id="IPR001647">
    <property type="entry name" value="HTH_TetR"/>
</dbReference>
<comment type="caution">
    <text evidence="6">The sequence shown here is derived from an EMBL/GenBank/DDBJ whole genome shotgun (WGS) entry which is preliminary data.</text>
</comment>
<evidence type="ECO:0000313" key="6">
    <source>
        <dbReference type="EMBL" id="MBB4666539.1"/>
    </source>
</evidence>
<evidence type="ECO:0000259" key="5">
    <source>
        <dbReference type="PROSITE" id="PS50977"/>
    </source>
</evidence>
<dbReference type="AlphaFoldDB" id="A0A7W7BPN5"/>
<dbReference type="SUPFAM" id="SSF46689">
    <property type="entry name" value="Homeodomain-like"/>
    <property type="match status" value="1"/>
</dbReference>
<gene>
    <name evidence="6" type="ORF">BKA24_001248</name>
</gene>
<dbReference type="EMBL" id="JACHMD010000001">
    <property type="protein sequence ID" value="MBB4666539.1"/>
    <property type="molecule type" value="Genomic_DNA"/>
</dbReference>
<keyword evidence="2 4" id="KW-0238">DNA-binding</keyword>
<dbReference type="InterPro" id="IPR054129">
    <property type="entry name" value="DesT_TetR_C"/>
</dbReference>
<keyword evidence="7" id="KW-1185">Reference proteome</keyword>
<proteinExistence type="predicted"/>
<dbReference type="GO" id="GO:0000976">
    <property type="term" value="F:transcription cis-regulatory region binding"/>
    <property type="evidence" value="ECO:0007669"/>
    <property type="project" value="TreeGrafter"/>
</dbReference>
<dbReference type="PROSITE" id="PS50977">
    <property type="entry name" value="HTH_TETR_2"/>
    <property type="match status" value="1"/>
</dbReference>
<dbReference type="Gene3D" id="1.10.357.10">
    <property type="entry name" value="Tetracycline Repressor, domain 2"/>
    <property type="match status" value="1"/>
</dbReference>
<evidence type="ECO:0000256" key="2">
    <source>
        <dbReference type="ARBA" id="ARBA00023125"/>
    </source>
</evidence>
<dbReference type="Pfam" id="PF21943">
    <property type="entry name" value="TetR_C_46"/>
    <property type="match status" value="1"/>
</dbReference>
<dbReference type="Proteomes" id="UP000573729">
    <property type="component" value="Unassembled WGS sequence"/>
</dbReference>
<keyword evidence="3" id="KW-0804">Transcription</keyword>
<feature type="domain" description="HTH tetR-type" evidence="5">
    <location>
        <begin position="12"/>
        <end position="72"/>
    </location>
</feature>
<accession>A0A7W7BPN5</accession>
<keyword evidence="1" id="KW-0805">Transcription regulation</keyword>
<dbReference type="RefSeq" id="WP_184216218.1">
    <property type="nucleotide sequence ID" value="NZ_JACHMD010000001.1"/>
</dbReference>
<sequence>MDTDRRRRLTPDERRSQLLALGVAFLADRPLDDLTIEELSARAGVSRGLVFHYFGSKQGLHRAVVTTAAESMLAASAPRAELDPLDRLHDTLARIVTFVRDYRGTFFSLVRGVASGDPVVRRVVDESRDAHAERVIAAFLDLGAADTPMLRVALRSWVSFVEEVLIETTEDDTADADEVTRFLARSAQGVVAALAEPA</sequence>
<dbReference type="InterPro" id="IPR009057">
    <property type="entry name" value="Homeodomain-like_sf"/>
</dbReference>
<evidence type="ECO:0000256" key="1">
    <source>
        <dbReference type="ARBA" id="ARBA00023015"/>
    </source>
</evidence>